<dbReference type="Gene3D" id="3.40.50.150">
    <property type="entry name" value="Vaccinia Virus protein VP39"/>
    <property type="match status" value="1"/>
</dbReference>
<comment type="caution">
    <text evidence="3">The sequence shown here is derived from an EMBL/GenBank/DDBJ whole genome shotgun (WGS) entry which is preliminary data.</text>
</comment>
<dbReference type="OrthoDB" id="540004at2759"/>
<gene>
    <name evidence="3" type="primary">RvY_07213-1</name>
    <name evidence="3" type="synonym">RvY_07213.1</name>
    <name evidence="3" type="ORF">RvY_07213</name>
</gene>
<dbReference type="EMBL" id="BDGG01000003">
    <property type="protein sequence ID" value="GAU95624.1"/>
    <property type="molecule type" value="Genomic_DNA"/>
</dbReference>
<dbReference type="InterPro" id="IPR041698">
    <property type="entry name" value="Methyltransf_25"/>
</dbReference>
<evidence type="ECO:0000313" key="3">
    <source>
        <dbReference type="EMBL" id="GAU95624.1"/>
    </source>
</evidence>
<organism evidence="3 4">
    <name type="scientific">Ramazzottius varieornatus</name>
    <name type="common">Water bear</name>
    <name type="synonym">Tardigrade</name>
    <dbReference type="NCBI Taxonomy" id="947166"/>
    <lineage>
        <taxon>Eukaryota</taxon>
        <taxon>Metazoa</taxon>
        <taxon>Ecdysozoa</taxon>
        <taxon>Tardigrada</taxon>
        <taxon>Eutardigrada</taxon>
        <taxon>Parachela</taxon>
        <taxon>Hypsibioidea</taxon>
        <taxon>Ramazzottiidae</taxon>
        <taxon>Ramazzottius</taxon>
    </lineage>
</organism>
<dbReference type="CDD" id="cd02440">
    <property type="entry name" value="AdoMet_MTases"/>
    <property type="match status" value="1"/>
</dbReference>
<name>A0A1D1V197_RAMVA</name>
<evidence type="ECO:0000256" key="1">
    <source>
        <dbReference type="SAM" id="MobiDB-lite"/>
    </source>
</evidence>
<reference evidence="3 4" key="1">
    <citation type="journal article" date="2016" name="Nat. Commun.">
        <title>Extremotolerant tardigrade genome and improved radiotolerance of human cultured cells by tardigrade-unique protein.</title>
        <authorList>
            <person name="Hashimoto T."/>
            <person name="Horikawa D.D."/>
            <person name="Saito Y."/>
            <person name="Kuwahara H."/>
            <person name="Kozuka-Hata H."/>
            <person name="Shin-I T."/>
            <person name="Minakuchi Y."/>
            <person name="Ohishi K."/>
            <person name="Motoyama A."/>
            <person name="Aizu T."/>
            <person name="Enomoto A."/>
            <person name="Kondo K."/>
            <person name="Tanaka S."/>
            <person name="Hara Y."/>
            <person name="Koshikawa S."/>
            <person name="Sagara H."/>
            <person name="Miura T."/>
            <person name="Yokobori S."/>
            <person name="Miyagawa K."/>
            <person name="Suzuki Y."/>
            <person name="Kubo T."/>
            <person name="Oyama M."/>
            <person name="Kohara Y."/>
            <person name="Fujiyama A."/>
            <person name="Arakawa K."/>
            <person name="Katayama T."/>
            <person name="Toyoda A."/>
            <person name="Kunieda T."/>
        </authorList>
    </citation>
    <scope>NUCLEOTIDE SEQUENCE [LARGE SCALE GENOMIC DNA]</scope>
    <source>
        <strain evidence="3 4">YOKOZUNA-1</strain>
    </source>
</reference>
<dbReference type="SUPFAM" id="SSF53335">
    <property type="entry name" value="S-adenosyl-L-methionine-dependent methyltransferases"/>
    <property type="match status" value="1"/>
</dbReference>
<feature type="compositionally biased region" description="Basic and acidic residues" evidence="1">
    <location>
        <begin position="186"/>
        <end position="220"/>
    </location>
</feature>
<accession>A0A1D1V197</accession>
<proteinExistence type="predicted"/>
<evidence type="ECO:0000259" key="2">
    <source>
        <dbReference type="Pfam" id="PF13649"/>
    </source>
</evidence>
<feature type="domain" description="Methyltransferase" evidence="2">
    <location>
        <begin position="70"/>
        <end position="159"/>
    </location>
</feature>
<dbReference type="Pfam" id="PF13649">
    <property type="entry name" value="Methyltransf_25"/>
    <property type="match status" value="1"/>
</dbReference>
<evidence type="ECO:0000313" key="4">
    <source>
        <dbReference type="Proteomes" id="UP000186922"/>
    </source>
</evidence>
<dbReference type="Proteomes" id="UP000186922">
    <property type="component" value="Unassembled WGS sequence"/>
</dbReference>
<feature type="region of interest" description="Disordered" evidence="1">
    <location>
        <begin position="186"/>
        <end position="221"/>
    </location>
</feature>
<keyword evidence="4" id="KW-1185">Reference proteome</keyword>
<dbReference type="InterPro" id="IPR029063">
    <property type="entry name" value="SAM-dependent_MTases_sf"/>
</dbReference>
<sequence>MYTTTRGLCILHSGLDIVSGIVYFPRSPSFEPTMDEQALDLDPFEQYFLNYVKTCAKDKSVAILGIAYYGRVIDSIFRDTEVGKLYIVDLLQEKLSVVKNALREPDYPRCILIPSNALDLNFSPSQFQAILASEWLNSLPHSQVAIFIQHCFDWLAPGGELFVSVGCHHVAHIGLHLMDVGEEGSDKNRDFKGDDFHAGSGHEDREHSINRSGTEKKDADVGAVNHAHSKPISGSADVNDLTGELIKVGFTIDKCGHVSGHKQPEHWQHWGQRHVVAVGRKPLGISGSEKHTS</sequence>
<dbReference type="AlphaFoldDB" id="A0A1D1V197"/>
<protein>
    <recommendedName>
        <fullName evidence="2">Methyltransferase domain-containing protein</fullName>
    </recommendedName>
</protein>